<dbReference type="RefSeq" id="WP_230742539.1">
    <property type="nucleotide sequence ID" value="NZ_PGCK01000010.1"/>
</dbReference>
<keyword evidence="2" id="KW-1185">Reference proteome</keyword>
<name>A0AAP2RE53_9EURY</name>
<gene>
    <name evidence="1" type="ORF">CUJ83_11810</name>
</gene>
<evidence type="ECO:0000313" key="1">
    <source>
        <dbReference type="EMBL" id="MCD1295683.1"/>
    </source>
</evidence>
<dbReference type="Proteomes" id="UP001320159">
    <property type="component" value="Unassembled WGS sequence"/>
</dbReference>
<organism evidence="1 2">
    <name type="scientific">Methanooceanicella nereidis</name>
    <dbReference type="NCBI Taxonomy" id="2052831"/>
    <lineage>
        <taxon>Archaea</taxon>
        <taxon>Methanobacteriati</taxon>
        <taxon>Methanobacteriota</taxon>
        <taxon>Stenosarchaea group</taxon>
        <taxon>Methanomicrobia</taxon>
        <taxon>Methanocellales</taxon>
        <taxon>Methanocellaceae</taxon>
        <taxon>Methanooceanicella</taxon>
    </lineage>
</organism>
<proteinExistence type="predicted"/>
<dbReference type="EMBL" id="PGCK01000010">
    <property type="protein sequence ID" value="MCD1295683.1"/>
    <property type="molecule type" value="Genomic_DNA"/>
</dbReference>
<evidence type="ECO:0000313" key="2">
    <source>
        <dbReference type="Proteomes" id="UP001320159"/>
    </source>
</evidence>
<dbReference type="AlphaFoldDB" id="A0AAP2RE53"/>
<sequence>MDSPYEAVKRTLGQDMVEAAGINIFRFPGTRDDFADRLINTGAQQCIIKYGLRFEDRLIDLDVLFQVVDIITTIDGCVIFYNPDSRILDLKVVRRPPA</sequence>
<comment type="caution">
    <text evidence="1">The sequence shown here is derived from an EMBL/GenBank/DDBJ whole genome shotgun (WGS) entry which is preliminary data.</text>
</comment>
<reference evidence="1 2" key="1">
    <citation type="submission" date="2017-11" db="EMBL/GenBank/DDBJ databases">
        <title>Isolation and Characterization of Family Methanocellaceae Species from Potential Methane Hydrate Area Offshore Southwestern Taiwan.</title>
        <authorList>
            <person name="Zhang W.-L."/>
            <person name="Chen W.-C."/>
            <person name="Lai M.-C."/>
            <person name="Chen S.-C."/>
        </authorList>
    </citation>
    <scope>NUCLEOTIDE SEQUENCE [LARGE SCALE GENOMIC DNA]</scope>
    <source>
        <strain evidence="1 2">CWC-04</strain>
    </source>
</reference>
<protein>
    <submittedName>
        <fullName evidence="1">Uncharacterized protein</fullName>
    </submittedName>
</protein>
<accession>A0AAP2RE53</accession>